<keyword evidence="1" id="KW-0472">Membrane</keyword>
<evidence type="ECO:0000313" key="2">
    <source>
        <dbReference type="EMBL" id="VYT15467.1"/>
    </source>
</evidence>
<feature type="transmembrane region" description="Helical" evidence="1">
    <location>
        <begin position="46"/>
        <end position="70"/>
    </location>
</feature>
<gene>
    <name evidence="2" type="ORF">AVLFYP127_01053</name>
</gene>
<dbReference type="AlphaFoldDB" id="A0A6N2UDL4"/>
<feature type="transmembrane region" description="Helical" evidence="1">
    <location>
        <begin position="6"/>
        <end position="25"/>
    </location>
</feature>
<organism evidence="2">
    <name type="scientific">Anaerococcus vaginalis</name>
    <dbReference type="NCBI Taxonomy" id="33037"/>
    <lineage>
        <taxon>Bacteria</taxon>
        <taxon>Bacillati</taxon>
        <taxon>Bacillota</taxon>
        <taxon>Tissierellia</taxon>
        <taxon>Tissierellales</taxon>
        <taxon>Peptoniphilaceae</taxon>
        <taxon>Anaerococcus</taxon>
    </lineage>
</organism>
<dbReference type="EMBL" id="CACRSW010000030">
    <property type="protein sequence ID" value="VYT15467.1"/>
    <property type="molecule type" value="Genomic_DNA"/>
</dbReference>
<accession>A0A6N2UDL4</accession>
<dbReference type="RefSeq" id="WP_156329450.1">
    <property type="nucleotide sequence ID" value="NZ_CACRSW010000030.1"/>
</dbReference>
<proteinExistence type="predicted"/>
<name>A0A6N2UDL4_9FIRM</name>
<keyword evidence="1" id="KW-1133">Transmembrane helix</keyword>
<protein>
    <submittedName>
        <fullName evidence="2">Uncharacterized protein</fullName>
    </submittedName>
</protein>
<evidence type="ECO:0000256" key="1">
    <source>
        <dbReference type="SAM" id="Phobius"/>
    </source>
</evidence>
<feature type="transmembrane region" description="Helical" evidence="1">
    <location>
        <begin position="76"/>
        <end position="96"/>
    </location>
</feature>
<keyword evidence="1" id="KW-0812">Transmembrane</keyword>
<sequence>MEIIVLLLIALAIIGIPSYLIFRIFKKFDENKIVYSPEEVTKRLRRGFYLSNWGIDLLFGGGILSFIIMFCDVNEVFMFLATIGTLVIGLIVFFVGRIQVGMMTRYINFCNRERTEFEEWILQNMLDIEEAAAIRNGLNSITKLIPGVTDDMISAMNSKDIISGYRSVGKIYTGNNIFKNHWPIISIIGIILISVVTTIVK</sequence>
<reference evidence="2" key="1">
    <citation type="submission" date="2019-11" db="EMBL/GenBank/DDBJ databases">
        <authorList>
            <person name="Feng L."/>
        </authorList>
    </citation>
    <scope>NUCLEOTIDE SEQUENCE</scope>
    <source>
        <strain evidence="2">AvaginalisLFYP127</strain>
    </source>
</reference>
<feature type="transmembrane region" description="Helical" evidence="1">
    <location>
        <begin position="182"/>
        <end position="200"/>
    </location>
</feature>